<name>A0A645A4R5_9ZZZZ</name>
<sequence length="31" mass="3425">MGVIKGAITDKNKHELEGVYVALLNMVRIVL</sequence>
<protein>
    <submittedName>
        <fullName evidence="1">Uncharacterized protein</fullName>
    </submittedName>
</protein>
<gene>
    <name evidence="1" type="ORF">SDC9_94789</name>
</gene>
<organism evidence="1">
    <name type="scientific">bioreactor metagenome</name>
    <dbReference type="NCBI Taxonomy" id="1076179"/>
    <lineage>
        <taxon>unclassified sequences</taxon>
        <taxon>metagenomes</taxon>
        <taxon>ecological metagenomes</taxon>
    </lineage>
</organism>
<dbReference type="AlphaFoldDB" id="A0A645A4R5"/>
<evidence type="ECO:0000313" key="1">
    <source>
        <dbReference type="EMBL" id="MPM48067.1"/>
    </source>
</evidence>
<dbReference type="EMBL" id="VSSQ01011939">
    <property type="protein sequence ID" value="MPM48067.1"/>
    <property type="molecule type" value="Genomic_DNA"/>
</dbReference>
<reference evidence="1" key="1">
    <citation type="submission" date="2019-08" db="EMBL/GenBank/DDBJ databases">
        <authorList>
            <person name="Kucharzyk K."/>
            <person name="Murdoch R.W."/>
            <person name="Higgins S."/>
            <person name="Loffler F."/>
        </authorList>
    </citation>
    <scope>NUCLEOTIDE SEQUENCE</scope>
</reference>
<comment type="caution">
    <text evidence="1">The sequence shown here is derived from an EMBL/GenBank/DDBJ whole genome shotgun (WGS) entry which is preliminary data.</text>
</comment>
<accession>A0A645A4R5</accession>
<proteinExistence type="predicted"/>